<dbReference type="Gene3D" id="2.40.50.140">
    <property type="entry name" value="Nucleic acid-binding proteins"/>
    <property type="match status" value="1"/>
</dbReference>
<evidence type="ECO:0000313" key="4">
    <source>
        <dbReference type="EMBL" id="WLQ33837.1"/>
    </source>
</evidence>
<proteinExistence type="predicted"/>
<dbReference type="Pfam" id="PF00436">
    <property type="entry name" value="SSB"/>
    <property type="match status" value="1"/>
</dbReference>
<gene>
    <name evidence="4" type="ORF">P8A18_10425</name>
</gene>
<accession>A0ABY9HIB9</accession>
<dbReference type="CDD" id="cd04496">
    <property type="entry name" value="SSB_OBF"/>
    <property type="match status" value="1"/>
</dbReference>
<keyword evidence="5" id="KW-1185">Reference proteome</keyword>
<dbReference type="InterPro" id="IPR000424">
    <property type="entry name" value="Primosome_PriB/ssb"/>
</dbReference>
<name>A0ABY9HIB9_9ACTN</name>
<organism evidence="4 5">
    <name type="scientific">Streptomyces castrisilvae</name>
    <dbReference type="NCBI Taxonomy" id="3033811"/>
    <lineage>
        <taxon>Bacteria</taxon>
        <taxon>Bacillati</taxon>
        <taxon>Actinomycetota</taxon>
        <taxon>Actinomycetes</taxon>
        <taxon>Kitasatosporales</taxon>
        <taxon>Streptomycetaceae</taxon>
        <taxon>Streptomyces</taxon>
    </lineage>
</organism>
<reference evidence="4 5" key="1">
    <citation type="submission" date="2023-03" db="EMBL/GenBank/DDBJ databases">
        <title>Isolation and description of six Streptomyces strains from soil environments, able to metabolize different microbial glucans.</title>
        <authorList>
            <person name="Widen T."/>
            <person name="Larsbrink J."/>
        </authorList>
    </citation>
    <scope>NUCLEOTIDE SEQUENCE [LARGE SCALE GENOMIC DNA]</scope>
    <source>
        <strain evidence="4 5">Mut1</strain>
    </source>
</reference>
<evidence type="ECO:0000313" key="5">
    <source>
        <dbReference type="Proteomes" id="UP001239522"/>
    </source>
</evidence>
<feature type="region of interest" description="Disordered" evidence="3">
    <location>
        <begin position="124"/>
        <end position="204"/>
    </location>
</feature>
<sequence>MNETLVTLVGNAATAVEFRDTATGGMARFRFAVTPRRWDRVKELWADGHTSFYTVWAWRTLAMNLSGSVAVGEPLVVHGRLKVREEEKDGQRRTFVDIEAMAVGHDLTRGTAAFRRVVRGEPVPAARSGPVSAPGADPWAVREGPGERGGAEEPVAGAEPGGSDEPPQERPERPVARPAARRRTARQKTGAAPRRAESDLVTAS</sequence>
<dbReference type="GO" id="GO:0003677">
    <property type="term" value="F:DNA binding"/>
    <property type="evidence" value="ECO:0007669"/>
    <property type="project" value="UniProtKB-KW"/>
</dbReference>
<evidence type="ECO:0000256" key="2">
    <source>
        <dbReference type="PROSITE-ProRule" id="PRU00252"/>
    </source>
</evidence>
<dbReference type="SUPFAM" id="SSF50249">
    <property type="entry name" value="Nucleic acid-binding proteins"/>
    <property type="match status" value="1"/>
</dbReference>
<dbReference type="InterPro" id="IPR012340">
    <property type="entry name" value="NA-bd_OB-fold"/>
</dbReference>
<protein>
    <submittedName>
        <fullName evidence="4">Single-stranded DNA-binding protein</fullName>
    </submittedName>
</protein>
<evidence type="ECO:0000256" key="3">
    <source>
        <dbReference type="SAM" id="MobiDB-lite"/>
    </source>
</evidence>
<dbReference type="EMBL" id="CP120997">
    <property type="protein sequence ID" value="WLQ33837.1"/>
    <property type="molecule type" value="Genomic_DNA"/>
</dbReference>
<keyword evidence="1 2" id="KW-0238">DNA-binding</keyword>
<evidence type="ECO:0000256" key="1">
    <source>
        <dbReference type="ARBA" id="ARBA00023125"/>
    </source>
</evidence>
<dbReference type="PROSITE" id="PS50935">
    <property type="entry name" value="SSB"/>
    <property type="match status" value="1"/>
</dbReference>
<dbReference type="Proteomes" id="UP001239522">
    <property type="component" value="Chromosome"/>
</dbReference>